<protein>
    <submittedName>
        <fullName evidence="2">SEC-C motif-containing protein</fullName>
    </submittedName>
</protein>
<dbReference type="InterPro" id="IPR032710">
    <property type="entry name" value="NTF2-like_dom_sf"/>
</dbReference>
<dbReference type="Gene3D" id="3.10.450.50">
    <property type="match status" value="1"/>
</dbReference>
<evidence type="ECO:0000313" key="3">
    <source>
        <dbReference type="Proteomes" id="UP000243887"/>
    </source>
</evidence>
<evidence type="ECO:0000313" key="2">
    <source>
        <dbReference type="EMBL" id="SFJ58506.1"/>
    </source>
</evidence>
<organism evidence="2 3">
    <name type="scientific">Myroides guanonis</name>
    <dbReference type="NCBI Taxonomy" id="1150112"/>
    <lineage>
        <taxon>Bacteria</taxon>
        <taxon>Pseudomonadati</taxon>
        <taxon>Bacteroidota</taxon>
        <taxon>Flavobacteriia</taxon>
        <taxon>Flavobacteriales</taxon>
        <taxon>Flavobacteriaceae</taxon>
        <taxon>Myroides</taxon>
    </lineage>
</organism>
<dbReference type="AlphaFoldDB" id="A0A1I3SM54"/>
<dbReference type="Proteomes" id="UP000243887">
    <property type="component" value="Unassembled WGS sequence"/>
</dbReference>
<keyword evidence="3" id="KW-1185">Reference proteome</keyword>
<feature type="domain" description="YchJ-like middle NTF2-like" evidence="1">
    <location>
        <begin position="30"/>
        <end position="123"/>
    </location>
</feature>
<dbReference type="STRING" id="1150112.SAMN04487893_110112"/>
<gene>
    <name evidence="2" type="ORF">SAMN04487893_110112</name>
</gene>
<dbReference type="Pfam" id="PF17775">
    <property type="entry name" value="YchJ_M-like"/>
    <property type="match status" value="1"/>
</dbReference>
<dbReference type="SUPFAM" id="SSF54427">
    <property type="entry name" value="NTF2-like"/>
    <property type="match status" value="1"/>
</dbReference>
<reference evidence="3" key="1">
    <citation type="submission" date="2016-10" db="EMBL/GenBank/DDBJ databases">
        <authorList>
            <person name="Varghese N."/>
            <person name="Submissions S."/>
        </authorList>
    </citation>
    <scope>NUCLEOTIDE SEQUENCE [LARGE SCALE GENOMIC DNA]</scope>
    <source>
        <strain evidence="3">DSM 26542</strain>
    </source>
</reference>
<dbReference type="InterPro" id="IPR048469">
    <property type="entry name" value="YchJ-like_M"/>
</dbReference>
<dbReference type="RefSeq" id="WP_177190201.1">
    <property type="nucleotide sequence ID" value="NZ_FORU01000010.1"/>
</dbReference>
<accession>A0A1I3SM54</accession>
<proteinExistence type="predicted"/>
<dbReference type="EMBL" id="FORU01000010">
    <property type="protein sequence ID" value="SFJ58506.1"/>
    <property type="molecule type" value="Genomic_DNA"/>
</dbReference>
<evidence type="ECO:0000259" key="1">
    <source>
        <dbReference type="Pfam" id="PF17775"/>
    </source>
</evidence>
<sequence length="126" mass="14977">MDKIKCFCGSLTDYQNCCGRYIERRQNAPSAEALMRSRYTAYVLCKSAYLIETTHPKKRYLHNRKDIEAWALENKWLKLEILETSETNVVFKAYFLDGNLQSQDHYESSKFEFLQGSWYYVEGKFL</sequence>
<name>A0A1I3SM54_9FLAO</name>